<feature type="compositionally biased region" description="Basic and acidic residues" evidence="1">
    <location>
        <begin position="366"/>
        <end position="376"/>
    </location>
</feature>
<evidence type="ECO:0000256" key="2">
    <source>
        <dbReference type="SAM" id="Phobius"/>
    </source>
</evidence>
<organism evidence="6 7">
    <name type="scientific">Natrinema thermotolerans</name>
    <dbReference type="NCBI Taxonomy" id="121872"/>
    <lineage>
        <taxon>Archaea</taxon>
        <taxon>Methanobacteriati</taxon>
        <taxon>Methanobacteriota</taxon>
        <taxon>Stenosarchaea group</taxon>
        <taxon>Halobacteria</taxon>
        <taxon>Halobacteriales</taxon>
        <taxon>Natrialbaceae</taxon>
        <taxon>Natrinema</taxon>
    </lineage>
</organism>
<evidence type="ECO:0000259" key="5">
    <source>
        <dbReference type="Pfam" id="PF26591"/>
    </source>
</evidence>
<feature type="domain" description="DUF8186" evidence="3">
    <location>
        <begin position="110"/>
        <end position="281"/>
    </location>
</feature>
<dbReference type="InterPro" id="IPR058911">
    <property type="entry name" value="DUF8186_C"/>
</dbReference>
<dbReference type="AlphaFoldDB" id="A0AAF0PFR7"/>
<keyword evidence="6" id="KW-0614">Plasmid</keyword>
<proteinExistence type="predicted"/>
<name>A0AAF0PFR7_9EURY</name>
<sequence>MTPSRVIAAAVMLLVASGGAVFPAAGVAVAEPNSSSNTAIPADGPDYGVNETRFPLLWSEDLDQQNRSSDEFEDTIPSELEFSARLAGSTDVPFEKPIEDVERWNSGDIQDFDPGGEKTSVHPEGAHLEDGIYIRDAHASIAAVQPSTVLHSGNTSTQYITPDGQVLTIADYRVRVPDDDTSGSVRHHWSIAESAIDTVILQTESWVLDADRGHRSTLEYRGLSGTQNLTVEATITARLRHETRTCTDYNSSIGSCEGSWETEVDYPTEQVTATDSRHAVVTQINDRGGKRVTFENETTHTGAVIHPGTRWSAIDVGSDARLRGNWWFYSAGVDGWQTMVSRTDTETTQTNSSVRPAQLHAIPTQKRPDMPSKATEDAEPPLVIEEAWGSEHAGPSLPGEIAIPTVGNYTNATSIAVRSETLPAATFDDVTVHGIVRGQSETISVTDNGTVRDTTLELTVLEANSSGTLVQATVTETTTGDPVTTGQVEIGNQSAALNASGMAVFELEKRSSSLITGQYVPADWWHADQLYSAAEDRTTVPPNYPEFQKLVQLFLVTLLWFLPAALAVYGFDYLTGGAVLGLRDY</sequence>
<keyword evidence="2" id="KW-0812">Transmembrane</keyword>
<dbReference type="InterPro" id="IPR058910">
    <property type="entry name" value="DUF8186_M"/>
</dbReference>
<dbReference type="Pfam" id="PF26591">
    <property type="entry name" value="DUF8186_C"/>
    <property type="match status" value="1"/>
</dbReference>
<dbReference type="EMBL" id="CP101874">
    <property type="protein sequence ID" value="WMT10315.1"/>
    <property type="molecule type" value="Genomic_DNA"/>
</dbReference>
<dbReference type="RefSeq" id="WP_049967167.1">
    <property type="nucleotide sequence ID" value="NZ_CP101874.1"/>
</dbReference>
<evidence type="ECO:0000313" key="7">
    <source>
        <dbReference type="Proteomes" id="UP001224926"/>
    </source>
</evidence>
<dbReference type="GeneID" id="39860165"/>
<protein>
    <submittedName>
        <fullName evidence="6">Uncharacterized protein</fullName>
    </submittedName>
</protein>
<geneLocation type="plasmid" evidence="6 7">
    <name>unnamed1</name>
</geneLocation>
<dbReference type="Pfam" id="PF26589">
    <property type="entry name" value="DUF8186"/>
    <property type="match status" value="1"/>
</dbReference>
<feature type="region of interest" description="Disordered" evidence="1">
    <location>
        <begin position="345"/>
        <end position="376"/>
    </location>
</feature>
<dbReference type="GeneID" id="84216718"/>
<gene>
    <name evidence="6" type="ORF">NP511_22230</name>
</gene>
<keyword evidence="7" id="KW-1185">Reference proteome</keyword>
<reference evidence="6 7" key="1">
    <citation type="submission" date="2022-07" db="EMBL/GenBank/DDBJ databases">
        <title>Two temperate virus in Haloterrigena jeotgali A29.</title>
        <authorList>
            <person name="Deng X."/>
        </authorList>
    </citation>
    <scope>NUCLEOTIDE SEQUENCE [LARGE SCALE GENOMIC DNA]</scope>
    <source>
        <strain evidence="6 7">A29</strain>
        <plasmid evidence="6 7">unnamed1</plasmid>
    </source>
</reference>
<feature type="domain" description="DUF8186" evidence="5">
    <location>
        <begin position="451"/>
        <end position="537"/>
    </location>
</feature>
<feature type="transmembrane region" description="Helical" evidence="2">
    <location>
        <begin position="550"/>
        <end position="571"/>
    </location>
</feature>
<feature type="domain" description="DUF8186" evidence="4">
    <location>
        <begin position="290"/>
        <end position="443"/>
    </location>
</feature>
<keyword evidence="2" id="KW-0472">Membrane</keyword>
<accession>A0AAF0PFR7</accession>
<feature type="compositionally biased region" description="Polar residues" evidence="1">
    <location>
        <begin position="345"/>
        <end position="355"/>
    </location>
</feature>
<evidence type="ECO:0000256" key="1">
    <source>
        <dbReference type="SAM" id="MobiDB-lite"/>
    </source>
</evidence>
<dbReference type="InterPro" id="IPR058499">
    <property type="entry name" value="DUF8186"/>
</dbReference>
<dbReference type="Proteomes" id="UP001224926">
    <property type="component" value="Plasmid unnamed1"/>
</dbReference>
<evidence type="ECO:0000259" key="3">
    <source>
        <dbReference type="Pfam" id="PF26589"/>
    </source>
</evidence>
<dbReference type="Pfam" id="PF26590">
    <property type="entry name" value="DUF8186_M"/>
    <property type="match status" value="1"/>
</dbReference>
<evidence type="ECO:0000313" key="6">
    <source>
        <dbReference type="EMBL" id="WMT10315.1"/>
    </source>
</evidence>
<keyword evidence="2" id="KW-1133">Transmembrane helix</keyword>
<evidence type="ECO:0000259" key="4">
    <source>
        <dbReference type="Pfam" id="PF26590"/>
    </source>
</evidence>